<dbReference type="KEGG" id="cten:18250037"/>
<dbReference type="OrthoDB" id="4096032at2759"/>
<dbReference type="AlphaFoldDB" id="G3BF27"/>
<dbReference type="HOGENOM" id="CLU_349490_0_0_1"/>
<evidence type="ECO:0000313" key="2">
    <source>
        <dbReference type="EMBL" id="EGV60614.1"/>
    </source>
</evidence>
<feature type="compositionally biased region" description="Polar residues" evidence="1">
    <location>
        <begin position="33"/>
        <end position="55"/>
    </location>
</feature>
<dbReference type="EMBL" id="GL996528">
    <property type="protein sequence ID" value="EGV60614.1"/>
    <property type="molecule type" value="Genomic_DNA"/>
</dbReference>
<proteinExistence type="predicted"/>
<sequence>MTPRRSDHPHGADTPVAHWSALDQIVHTLINSLPQGETNPSSQQTASAPGSNITRRASESDVLDPISFTDAHILSEYDRHVARRLDVGWGSGPSSSPYDQIVSGATPVSTSGSIMVPNLGARSQEDRSTTGRLHSVGGFFHGIEHQFSPEVSSRPTSSRAVAGPRRRPRRSITESFERRHLSATENPISLLDSRPPPATTSFELMRPDAFDTLLGSINDNWGNSERQHINDINSRSIDELTRSETRRAGLNRRNAIRRSVPHIDRFKDTSRAFFKTHTKDLLKVQKELRRANFNNPLLRCFKNHMNQRFLGNNYVSKMNSTLAKSRSGVLFTTKKRTISAKKNVKRRRTNTEATWPGSHVEEDDDDSSIDKESNSDHLKQHLLNIPFNSYLSIGSSFDFQFGASEANMFVLDVNYQTKEIRIQITILPNPETCSWYIGDITKFLMFFAISELEENLEIRKKLDTLLDILRQISPNDSVVQKMKSNLFKFEVSGNLIDFNQYDLRTSNNLSSNRQLNKWLTMPPFRYLVIPHTKSIIDSFNPKIRSEGNTEKEFKLMFSGLCNIVEYGLIKSPKIMALAKSMADEMEGFCRHYTGTDFNMISTRRTSSLLDKAVNLITCKNCLIHLQTAFIMFNLSLDLSEIYNTLYRYVVNFLPQELKKKECVNQFKSSSTNNKFLIFLGSLNRKNGNLSLLKTNILLNSNNTKPTDINGESDHEVTLRDTISHILAGEADSESCSGVDDSDMSEDNETDNDENDNDDKETKGLNDDNYDYDRLNDHTGDLMTATFTRQNKNPYSSGGGHQTSAFL</sequence>
<feature type="region of interest" description="Disordered" evidence="1">
    <location>
        <begin position="341"/>
        <end position="373"/>
    </location>
</feature>
<dbReference type="RefSeq" id="XP_006689828.1">
    <property type="nucleotide sequence ID" value="XM_006689765.1"/>
</dbReference>
<name>G3BF27_CANTC</name>
<feature type="region of interest" description="Disordered" evidence="1">
    <location>
        <begin position="787"/>
        <end position="806"/>
    </location>
</feature>
<reference evidence="2 3" key="1">
    <citation type="journal article" date="2011" name="Proc. Natl. Acad. Sci. U.S.A.">
        <title>Comparative genomics of xylose-fermenting fungi for enhanced biofuel production.</title>
        <authorList>
            <person name="Wohlbach D.J."/>
            <person name="Kuo A."/>
            <person name="Sato T.K."/>
            <person name="Potts K.M."/>
            <person name="Salamov A.A."/>
            <person name="LaButti K.M."/>
            <person name="Sun H."/>
            <person name="Clum A."/>
            <person name="Pangilinan J.L."/>
            <person name="Lindquist E.A."/>
            <person name="Lucas S."/>
            <person name="Lapidus A."/>
            <person name="Jin M."/>
            <person name="Gunawan C."/>
            <person name="Balan V."/>
            <person name="Dale B.E."/>
            <person name="Jeffries T.W."/>
            <person name="Zinkel R."/>
            <person name="Barry K.W."/>
            <person name="Grigoriev I.V."/>
            <person name="Gasch A.P."/>
        </authorList>
    </citation>
    <scope>NUCLEOTIDE SEQUENCE [LARGE SCALE GENOMIC DNA]</scope>
    <source>
        <strain evidence="3">ATCC 10573 / BCRC 21748 / CBS 615 / JCM 9827 / NBRC 10315 / NRRL Y-1498 / VKM Y-70</strain>
    </source>
</reference>
<feature type="region of interest" description="Disordered" evidence="1">
    <location>
        <begin position="148"/>
        <end position="174"/>
    </location>
</feature>
<evidence type="ECO:0000256" key="1">
    <source>
        <dbReference type="SAM" id="MobiDB-lite"/>
    </source>
</evidence>
<dbReference type="GeneID" id="18250037"/>
<feature type="region of interest" description="Disordered" evidence="1">
    <location>
        <begin position="730"/>
        <end position="777"/>
    </location>
</feature>
<organism evidence="3">
    <name type="scientific">Candida tenuis (strain ATCC 10573 / BCRC 21748 / CBS 615 / JCM 9827 / NBRC 10315 / NRRL Y-1498 / VKM Y-70)</name>
    <name type="common">Yeast</name>
    <name type="synonym">Yamadazyma tenuis</name>
    <dbReference type="NCBI Taxonomy" id="590646"/>
    <lineage>
        <taxon>Eukaryota</taxon>
        <taxon>Fungi</taxon>
        <taxon>Dikarya</taxon>
        <taxon>Ascomycota</taxon>
        <taxon>Saccharomycotina</taxon>
        <taxon>Pichiomycetes</taxon>
        <taxon>Debaryomycetaceae</taxon>
        <taxon>Yamadazyma</taxon>
    </lineage>
</organism>
<evidence type="ECO:0000313" key="3">
    <source>
        <dbReference type="Proteomes" id="UP000000707"/>
    </source>
</evidence>
<feature type="region of interest" description="Disordered" evidence="1">
    <location>
        <begin position="33"/>
        <end position="58"/>
    </location>
</feature>
<feature type="region of interest" description="Disordered" evidence="1">
    <location>
        <begin position="90"/>
        <end position="114"/>
    </location>
</feature>
<feature type="compositionally biased region" description="Basic and acidic residues" evidence="1">
    <location>
        <begin position="759"/>
        <end position="777"/>
    </location>
</feature>
<keyword evidence="3" id="KW-1185">Reference proteome</keyword>
<feature type="compositionally biased region" description="Polar residues" evidence="1">
    <location>
        <begin position="149"/>
        <end position="159"/>
    </location>
</feature>
<dbReference type="Proteomes" id="UP000000707">
    <property type="component" value="Unassembled WGS sequence"/>
</dbReference>
<protein>
    <submittedName>
        <fullName evidence="2">Uncharacterized protein</fullName>
    </submittedName>
</protein>
<accession>G3BF27</accession>
<gene>
    <name evidence="2" type="ORF">CANTEDRAFT_137093</name>
</gene>
<feature type="compositionally biased region" description="Acidic residues" evidence="1">
    <location>
        <begin position="739"/>
        <end position="758"/>
    </location>
</feature>